<dbReference type="Proteomes" id="UP000248856">
    <property type="component" value="Unassembled WGS sequence"/>
</dbReference>
<comment type="caution">
    <text evidence="1">The sequence shown here is derived from an EMBL/GenBank/DDBJ whole genome shotgun (WGS) entry which is preliminary data.</text>
</comment>
<protein>
    <submittedName>
        <fullName evidence="1">Uncharacterized protein</fullName>
    </submittedName>
</protein>
<dbReference type="RefSeq" id="WP_111879739.1">
    <property type="nucleotide sequence ID" value="NZ_CBCSGC010000074.1"/>
</dbReference>
<evidence type="ECO:0000313" key="2">
    <source>
        <dbReference type="Proteomes" id="UP000248856"/>
    </source>
</evidence>
<proteinExistence type="predicted"/>
<dbReference type="OrthoDB" id="6196979at2"/>
<evidence type="ECO:0000313" key="1">
    <source>
        <dbReference type="EMBL" id="RAR77194.1"/>
    </source>
</evidence>
<gene>
    <name evidence="1" type="ORF">AX018_103937</name>
</gene>
<dbReference type="EMBL" id="QLTA01000039">
    <property type="protein sequence ID" value="RAR77194.1"/>
    <property type="molecule type" value="Genomic_DNA"/>
</dbReference>
<sequence length="460" mass="50640">MQRRAQWVGEASEGILLVEGPDGTTELVAAIAGVVGWRSSALRCCDVAAREGLPGRLAVDPLTDVLVYREDLHSRETTGIGPAVAHFRGQLASVHRLCGLSAMESDRHQDPVHGLVALHDLFAHCAPAQLSVRGVEAGSQATRLLNGVCCLLFEVLALRMPGHPEEAVLARLRDDVDVVLPRTPAGLVIRNTLAILLETVRTRDCLPESCRLVNHDERACYMFMDASEWSSELGRYHFENELGYMAGCFQALRRLMSLGRAPLTADTLLEIHDVAIGNAFRRVPTPMQERFQKGYRSRAVSFPLIEGRNHTAAGLEEFLASPDAGTGWITIGEREEGGGLQLTANAKHSLDCGCKAADILAHYYRQLDRIDAGAPDAEEMRVAATVRCCQSLDRNHLFVDANIRTIGYLCLNKFLWDLGMEPAVLEYPKVLDMCSVAQVVEAVRRGQQRFRQLQGTGRRP</sequence>
<accession>A0A328YUT9</accession>
<name>A0A328YUT9_9BURK</name>
<dbReference type="AlphaFoldDB" id="A0A328YUT9"/>
<keyword evidence="2" id="KW-1185">Reference proteome</keyword>
<organism evidence="1 2">
    <name type="scientific">Paracidovorax anthurii</name>
    <dbReference type="NCBI Taxonomy" id="78229"/>
    <lineage>
        <taxon>Bacteria</taxon>
        <taxon>Pseudomonadati</taxon>
        <taxon>Pseudomonadota</taxon>
        <taxon>Betaproteobacteria</taxon>
        <taxon>Burkholderiales</taxon>
        <taxon>Comamonadaceae</taxon>
        <taxon>Paracidovorax</taxon>
    </lineage>
</organism>
<reference evidence="1 2" key="1">
    <citation type="submission" date="2018-06" db="EMBL/GenBank/DDBJ databases">
        <title>Genomic Encyclopedia of Archaeal and Bacterial Type Strains, Phase II (KMG-II): from individual species to whole genera.</title>
        <authorList>
            <person name="Goeker M."/>
        </authorList>
    </citation>
    <scope>NUCLEOTIDE SEQUENCE [LARGE SCALE GENOMIC DNA]</scope>
    <source>
        <strain evidence="1 2">CFPB 3232</strain>
    </source>
</reference>